<organism evidence="3">
    <name type="scientific">Tanacetum cinerariifolium</name>
    <name type="common">Dalmatian daisy</name>
    <name type="synonym">Chrysanthemum cinerariifolium</name>
    <dbReference type="NCBI Taxonomy" id="118510"/>
    <lineage>
        <taxon>Eukaryota</taxon>
        <taxon>Viridiplantae</taxon>
        <taxon>Streptophyta</taxon>
        <taxon>Embryophyta</taxon>
        <taxon>Tracheophyta</taxon>
        <taxon>Spermatophyta</taxon>
        <taxon>Magnoliopsida</taxon>
        <taxon>eudicotyledons</taxon>
        <taxon>Gunneridae</taxon>
        <taxon>Pentapetalae</taxon>
        <taxon>asterids</taxon>
        <taxon>campanulids</taxon>
        <taxon>Asterales</taxon>
        <taxon>Asteraceae</taxon>
        <taxon>Asteroideae</taxon>
        <taxon>Anthemideae</taxon>
        <taxon>Anthemidinae</taxon>
        <taxon>Tanacetum</taxon>
    </lineage>
</organism>
<proteinExistence type="predicted"/>
<dbReference type="GO" id="GO:0016301">
    <property type="term" value="F:kinase activity"/>
    <property type="evidence" value="ECO:0007669"/>
    <property type="project" value="UniProtKB-KW"/>
</dbReference>
<protein>
    <submittedName>
        <fullName evidence="3">Xylulose kinase-1</fullName>
    </submittedName>
</protein>
<keyword evidence="3" id="KW-0808">Transferase</keyword>
<evidence type="ECO:0000256" key="2">
    <source>
        <dbReference type="SAM" id="MobiDB-lite"/>
    </source>
</evidence>
<dbReference type="EMBL" id="BKCJ010002210">
    <property type="protein sequence ID" value="GEU47016.1"/>
    <property type="molecule type" value="Genomic_DNA"/>
</dbReference>
<evidence type="ECO:0000313" key="3">
    <source>
        <dbReference type="EMBL" id="GEU47016.1"/>
    </source>
</evidence>
<keyword evidence="1" id="KW-0175">Coiled coil</keyword>
<evidence type="ECO:0000256" key="1">
    <source>
        <dbReference type="SAM" id="Coils"/>
    </source>
</evidence>
<accession>A0A6L2KCD3</accession>
<name>A0A6L2KCD3_TANCI</name>
<gene>
    <name evidence="3" type="ORF">Tci_018994</name>
</gene>
<feature type="non-terminal residue" evidence="3">
    <location>
        <position position="556"/>
    </location>
</feature>
<feature type="region of interest" description="Disordered" evidence="2">
    <location>
        <begin position="377"/>
        <end position="397"/>
    </location>
</feature>
<keyword evidence="3" id="KW-0418">Kinase</keyword>
<feature type="coiled-coil region" evidence="1">
    <location>
        <begin position="304"/>
        <end position="331"/>
    </location>
</feature>
<sequence>MILFIVTTAWHRLLLLVIFSDAFHGWYYMVFVTTVGEEYDKVFNHLDMLNAPFEGKVFTYAKQVKPYVIVNGDSFSPVASASVGAEGPIPPKTIKQKLVRKNELKAKITLMLSILDEHLLKFYVCKDAKSLWEAIKNSLPSAWNNIALIMRNKSILDTLSVDDLYNNLKVYESEIKSQSSSSSNSHNVAFVSLGNSSNTNETVNTAQSVFAGNRNRDAPTRNAPADTSNTNALVVQDGICSYDWSFQTKEELINFALMIYRSQGYQMGLESLEARIVVNEQNEAVYEEDIALLKYDVQVKDIFIKKIKNQLKNALKENDDLKLKLKKFETSSKNLTKLINSQISAIDKTGLGYNGQMNESNLNDIHVNKSEVLHNVFDSRKSDRDDNQESESKDENVFKPKEVKKIVKPSLEKIEFVNARNTTVEKENKAKKLRKFSQSSRGNKRNWNCLMTQKLGDGFEFKKKACFVCGSVSLEKSNKNNSNPVQDLLVKEKMESQSETTQTVSALKLPILKTKEYNLWSMRMEQYLTFTNHVLWEVIVNGDSVTLVASASAGAE</sequence>
<dbReference type="AlphaFoldDB" id="A0A6L2KCD3"/>
<reference evidence="3" key="1">
    <citation type="journal article" date="2019" name="Sci. Rep.">
        <title>Draft genome of Tanacetum cinerariifolium, the natural source of mosquito coil.</title>
        <authorList>
            <person name="Yamashiro T."/>
            <person name="Shiraishi A."/>
            <person name="Satake H."/>
            <person name="Nakayama K."/>
        </authorList>
    </citation>
    <scope>NUCLEOTIDE SEQUENCE</scope>
</reference>
<comment type="caution">
    <text evidence="3">The sequence shown here is derived from an EMBL/GenBank/DDBJ whole genome shotgun (WGS) entry which is preliminary data.</text>
</comment>